<evidence type="ECO:0000313" key="4">
    <source>
        <dbReference type="EMBL" id="RMR05945.1"/>
    </source>
</evidence>
<evidence type="ECO:0000313" key="6">
    <source>
        <dbReference type="Proteomes" id="UP000281350"/>
    </source>
</evidence>
<dbReference type="Proteomes" id="UP000281350">
    <property type="component" value="Unassembled WGS sequence"/>
</dbReference>
<proteinExistence type="predicted"/>
<organism evidence="4 5">
    <name type="scientific">Pseudomonas syringae pv. primulae</name>
    <dbReference type="NCBI Taxonomy" id="251707"/>
    <lineage>
        <taxon>Bacteria</taxon>
        <taxon>Pseudomonadati</taxon>
        <taxon>Pseudomonadota</taxon>
        <taxon>Gammaproteobacteria</taxon>
        <taxon>Pseudomonadales</taxon>
        <taxon>Pseudomonadaceae</taxon>
        <taxon>Pseudomonas</taxon>
    </lineage>
</organism>
<feature type="chain" id="PRO_5033382399" evidence="1">
    <location>
        <begin position="22"/>
        <end position="319"/>
    </location>
</feature>
<evidence type="ECO:0000313" key="5">
    <source>
        <dbReference type="Proteomes" id="UP000276615"/>
    </source>
</evidence>
<evidence type="ECO:0000313" key="3">
    <source>
        <dbReference type="EMBL" id="RMO67304.1"/>
    </source>
</evidence>
<dbReference type="InterPro" id="IPR007117">
    <property type="entry name" value="Expansin_CBD"/>
</dbReference>
<keyword evidence="1" id="KW-0732">Signal</keyword>
<reference evidence="5 6" key="1">
    <citation type="submission" date="2018-08" db="EMBL/GenBank/DDBJ databases">
        <title>Recombination of ecologically and evolutionarily significant loci maintains genetic cohesion in the Pseudomonas syringae species complex.</title>
        <authorList>
            <person name="Dillon M."/>
            <person name="Thakur S."/>
            <person name="Almeida R.N.D."/>
            <person name="Weir B.S."/>
            <person name="Guttman D.S."/>
        </authorList>
    </citation>
    <scope>NUCLEOTIDE SEQUENCE [LARGE SCALE GENOMIC DNA]</scope>
    <source>
        <strain evidence="3 6">ICMP 2732</strain>
        <strain evidence="4 5">ICMP 8670</strain>
    </source>
</reference>
<feature type="signal peptide" evidence="1">
    <location>
        <begin position="1"/>
        <end position="21"/>
    </location>
</feature>
<accession>A0A3M4RTB5</accession>
<comment type="caution">
    <text evidence="4">The sequence shown here is derived from an EMBL/GenBank/DDBJ whole genome shotgun (WGS) entry which is preliminary data.</text>
</comment>
<sequence length="319" mass="35308">MKYTTKLLVILLACSAPMVEASENGAPPGITPFGVDGQSYFDLPPPGFYLLNYTGYYESDKLADKHGNNSLPGAKVKAAYNAFRLSYFPQHPIWGADWQVHEVFPTISENQFSYRGKTERKTGLTDLAVDPFGLGWKIGNTNIGFSTTFIAPTASFDQDDAVNLGKNHFTWVPQFFLTHYLPKGWGDFSFHTGYEYNWANKDGSINAVNPEGKRYKSGQVVHAEAALTHYMGNWRVGANLVAGYQVTSDKISGESTANDYLQDQLDGNKYQKLTAGLTGQYRIGGVAPITLTYSKDVRARNTSEGDSIVMRIVLPLSFF</sequence>
<dbReference type="RefSeq" id="WP_122284077.1">
    <property type="nucleotide sequence ID" value="NZ_RBPY01000207.1"/>
</dbReference>
<name>A0A3M4RTB5_9PSED</name>
<feature type="domain" description="Expansin-like CBD" evidence="2">
    <location>
        <begin position="56"/>
        <end position="144"/>
    </location>
</feature>
<gene>
    <name evidence="4" type="ORF">ALP92_03794</name>
    <name evidence="3" type="ORF">ALQ36_00599</name>
</gene>
<dbReference type="InterPro" id="IPR025737">
    <property type="entry name" value="FApF"/>
</dbReference>
<dbReference type="PROSITE" id="PS50843">
    <property type="entry name" value="EXPANSIN_CBD"/>
    <property type="match status" value="1"/>
</dbReference>
<dbReference type="EMBL" id="RBRQ01000247">
    <property type="protein sequence ID" value="RMR05945.1"/>
    <property type="molecule type" value="Genomic_DNA"/>
</dbReference>
<dbReference type="AlphaFoldDB" id="A0A3M4RTB5"/>
<protein>
    <submittedName>
        <fullName evidence="4">Protein involved in meta-pathway of phenol degradation-like protein</fullName>
    </submittedName>
</protein>
<evidence type="ECO:0000256" key="1">
    <source>
        <dbReference type="SAM" id="SignalP"/>
    </source>
</evidence>
<dbReference type="EMBL" id="RBPY01000207">
    <property type="protein sequence ID" value="RMO67304.1"/>
    <property type="molecule type" value="Genomic_DNA"/>
</dbReference>
<dbReference type="Pfam" id="PF13557">
    <property type="entry name" value="Phenol_MetA_deg"/>
    <property type="match status" value="1"/>
</dbReference>
<dbReference type="Proteomes" id="UP000276615">
    <property type="component" value="Unassembled WGS sequence"/>
</dbReference>
<evidence type="ECO:0000259" key="2">
    <source>
        <dbReference type="PROSITE" id="PS50843"/>
    </source>
</evidence>